<organism evidence="2">
    <name type="scientific">Sesamum calycinum</name>
    <dbReference type="NCBI Taxonomy" id="2727403"/>
    <lineage>
        <taxon>Eukaryota</taxon>
        <taxon>Viridiplantae</taxon>
        <taxon>Streptophyta</taxon>
        <taxon>Embryophyta</taxon>
        <taxon>Tracheophyta</taxon>
        <taxon>Spermatophyta</taxon>
        <taxon>Magnoliopsida</taxon>
        <taxon>eudicotyledons</taxon>
        <taxon>Gunneridae</taxon>
        <taxon>Pentapetalae</taxon>
        <taxon>asterids</taxon>
        <taxon>lamiids</taxon>
        <taxon>Lamiales</taxon>
        <taxon>Pedaliaceae</taxon>
        <taxon>Sesamum</taxon>
    </lineage>
</organism>
<dbReference type="PANTHER" id="PTHR11439">
    <property type="entry name" value="GAG-POL-RELATED RETROTRANSPOSON"/>
    <property type="match status" value="1"/>
</dbReference>
<dbReference type="CDD" id="cd09272">
    <property type="entry name" value="RNase_HI_RT_Ty1"/>
    <property type="match status" value="1"/>
</dbReference>
<evidence type="ECO:0000313" key="2">
    <source>
        <dbReference type="EMBL" id="KAL0287268.1"/>
    </source>
</evidence>
<sequence>MNPDGSVNRYKARLIAKGYSQIEGIDYTDNFSPVANTIMVRLFLGIVVAHSWPVHQLDINNAFLYGSLNEKVYMTPPDWYFAPSGQVCKLQRSLYSLKQTSRQWNLEFTFKVAGFGFKQSAHDHCLFIKSVPQGLEIAPSTEGMSITHHKYAMDIINDSRMVSATLVSTPLLPGLKLSATSRTFLKEPHKCWQLIGRLLYLAFTRPSLSFVVQQLSHFLKHPTDQHWATTLHIVHYLKDAPDTGLFFPASNSLHISAYTDADWGACVNSHRSVTGYCVFLGSSLISWKYKKQNNVSCSSAEA</sequence>
<dbReference type="AlphaFoldDB" id="A0AAW2J0J0"/>
<dbReference type="EMBL" id="JACGWM010001830">
    <property type="protein sequence ID" value="KAL0287268.1"/>
    <property type="molecule type" value="Genomic_DNA"/>
</dbReference>
<evidence type="ECO:0000259" key="1">
    <source>
        <dbReference type="Pfam" id="PF07727"/>
    </source>
</evidence>
<reference evidence="2" key="2">
    <citation type="journal article" date="2024" name="Plant">
        <title>Genomic evolution and insights into agronomic trait innovations of Sesamum species.</title>
        <authorList>
            <person name="Miao H."/>
            <person name="Wang L."/>
            <person name="Qu L."/>
            <person name="Liu H."/>
            <person name="Sun Y."/>
            <person name="Le M."/>
            <person name="Wang Q."/>
            <person name="Wei S."/>
            <person name="Zheng Y."/>
            <person name="Lin W."/>
            <person name="Duan Y."/>
            <person name="Cao H."/>
            <person name="Xiong S."/>
            <person name="Wang X."/>
            <person name="Wei L."/>
            <person name="Li C."/>
            <person name="Ma Q."/>
            <person name="Ju M."/>
            <person name="Zhao R."/>
            <person name="Li G."/>
            <person name="Mu C."/>
            <person name="Tian Q."/>
            <person name="Mei H."/>
            <person name="Zhang T."/>
            <person name="Gao T."/>
            <person name="Zhang H."/>
        </authorList>
    </citation>
    <scope>NUCLEOTIDE SEQUENCE</scope>
    <source>
        <strain evidence="2">KEN8</strain>
    </source>
</reference>
<dbReference type="SUPFAM" id="SSF56672">
    <property type="entry name" value="DNA/RNA polymerases"/>
    <property type="match status" value="1"/>
</dbReference>
<gene>
    <name evidence="2" type="ORF">Scaly_2770000</name>
</gene>
<dbReference type="PANTHER" id="PTHR11439:SF465">
    <property type="entry name" value="REVERSE TRANSCRIPTASE TY1_COPIA-TYPE DOMAIN-CONTAINING PROTEIN"/>
    <property type="match status" value="1"/>
</dbReference>
<name>A0AAW2J0J0_9LAMI</name>
<protein>
    <submittedName>
        <fullName evidence="2">Retrovirus-related Pol polyprotein from transposon RE2</fullName>
    </submittedName>
</protein>
<comment type="caution">
    <text evidence="2">The sequence shown here is derived from an EMBL/GenBank/DDBJ whole genome shotgun (WGS) entry which is preliminary data.</text>
</comment>
<dbReference type="Pfam" id="PF07727">
    <property type="entry name" value="RVT_2"/>
    <property type="match status" value="1"/>
</dbReference>
<feature type="domain" description="Reverse transcriptase Ty1/copia-type" evidence="1">
    <location>
        <begin position="7"/>
        <end position="130"/>
    </location>
</feature>
<dbReference type="InterPro" id="IPR013103">
    <property type="entry name" value="RVT_2"/>
</dbReference>
<accession>A0AAW2J0J0</accession>
<proteinExistence type="predicted"/>
<reference evidence="2" key="1">
    <citation type="submission" date="2020-06" db="EMBL/GenBank/DDBJ databases">
        <authorList>
            <person name="Li T."/>
            <person name="Hu X."/>
            <person name="Zhang T."/>
            <person name="Song X."/>
            <person name="Zhang H."/>
            <person name="Dai N."/>
            <person name="Sheng W."/>
            <person name="Hou X."/>
            <person name="Wei L."/>
        </authorList>
    </citation>
    <scope>NUCLEOTIDE SEQUENCE</scope>
    <source>
        <strain evidence="2">KEN8</strain>
        <tissue evidence="2">Leaf</tissue>
    </source>
</reference>
<dbReference type="InterPro" id="IPR043502">
    <property type="entry name" value="DNA/RNA_pol_sf"/>
</dbReference>